<dbReference type="RefSeq" id="WP_059954057.1">
    <property type="nucleotide sequence ID" value="NZ_LPBJ01000047.1"/>
</dbReference>
<evidence type="ECO:0000313" key="1">
    <source>
        <dbReference type="EMBL" id="KVP97959.1"/>
    </source>
</evidence>
<dbReference type="EMBL" id="LPBJ01000047">
    <property type="protein sequence ID" value="KVP97959.1"/>
    <property type="molecule type" value="Genomic_DNA"/>
</dbReference>
<name>A0AAW3MSR1_9BURK</name>
<comment type="caution">
    <text evidence="1">The sequence shown here is derived from an EMBL/GenBank/DDBJ whole genome shotgun (WGS) entry which is preliminary data.</text>
</comment>
<dbReference type="Proteomes" id="UP000056453">
    <property type="component" value="Unassembled WGS sequence"/>
</dbReference>
<keyword evidence="2" id="KW-1185">Reference proteome</keyword>
<evidence type="ECO:0000313" key="2">
    <source>
        <dbReference type="Proteomes" id="UP000056453"/>
    </source>
</evidence>
<sequence>MFSLIIVVISIALVATVTAVTMNYSPLDAQMRMLMQKEADRGIKAIECAVTRYLDANRGTDGNIIYPGNGVNLVAAVTPAYGFLPANVRTEMTWEITTGQLSGMNAVGICLRPIAASTTMQRDVLGKLKAQLPVGSAYIGSSCNATADAVGGTNLTYWVPLAHVN</sequence>
<organism evidence="1 2">
    <name type="scientific">Burkholderia ubonensis</name>
    <dbReference type="NCBI Taxonomy" id="101571"/>
    <lineage>
        <taxon>Bacteria</taxon>
        <taxon>Pseudomonadati</taxon>
        <taxon>Pseudomonadota</taxon>
        <taxon>Betaproteobacteria</taxon>
        <taxon>Burkholderiales</taxon>
        <taxon>Burkholderiaceae</taxon>
        <taxon>Burkholderia</taxon>
        <taxon>Burkholderia cepacia complex</taxon>
    </lineage>
</organism>
<gene>
    <name evidence="1" type="ORF">WJ96_05155</name>
</gene>
<accession>A0AAW3MSR1</accession>
<dbReference type="AlphaFoldDB" id="A0AAW3MSR1"/>
<protein>
    <submittedName>
        <fullName evidence="1">Uncharacterized protein</fullName>
    </submittedName>
</protein>
<proteinExistence type="predicted"/>
<reference evidence="1 2" key="1">
    <citation type="submission" date="2015-11" db="EMBL/GenBank/DDBJ databases">
        <title>Expanding the genomic diversity of Burkholderia species for the development of highly accurate diagnostics.</title>
        <authorList>
            <person name="Sahl J."/>
            <person name="Keim P."/>
            <person name="Wagner D."/>
        </authorList>
    </citation>
    <scope>NUCLEOTIDE SEQUENCE [LARGE SCALE GENOMIC DNA]</scope>
    <source>
        <strain evidence="1 2">MSMB1808WGS</strain>
    </source>
</reference>